<feature type="transmembrane region" description="Helical" evidence="10">
    <location>
        <begin position="958"/>
        <end position="976"/>
    </location>
</feature>
<dbReference type="CDD" id="cd18596">
    <property type="entry name" value="ABC_6TM_VMR1_D1_like"/>
    <property type="match status" value="1"/>
</dbReference>
<dbReference type="EMBL" id="JARJCW010000020">
    <property type="protein sequence ID" value="KAJ7213835.1"/>
    <property type="molecule type" value="Genomic_DNA"/>
</dbReference>
<organism evidence="13 14">
    <name type="scientific">Mycena pura</name>
    <dbReference type="NCBI Taxonomy" id="153505"/>
    <lineage>
        <taxon>Eukaryota</taxon>
        <taxon>Fungi</taxon>
        <taxon>Dikarya</taxon>
        <taxon>Basidiomycota</taxon>
        <taxon>Agaricomycotina</taxon>
        <taxon>Agaricomycetes</taxon>
        <taxon>Agaricomycetidae</taxon>
        <taxon>Agaricales</taxon>
        <taxon>Marasmiineae</taxon>
        <taxon>Mycenaceae</taxon>
        <taxon>Mycena</taxon>
    </lineage>
</organism>
<dbReference type="PANTHER" id="PTHR24223">
    <property type="entry name" value="ATP-BINDING CASSETTE SUB-FAMILY C"/>
    <property type="match status" value="1"/>
</dbReference>
<keyword evidence="8 10" id="KW-0472">Membrane</keyword>
<evidence type="ECO:0000256" key="10">
    <source>
        <dbReference type="SAM" id="Phobius"/>
    </source>
</evidence>
<feature type="transmembrane region" description="Helical" evidence="10">
    <location>
        <begin position="324"/>
        <end position="345"/>
    </location>
</feature>
<dbReference type="PROSITE" id="PS50893">
    <property type="entry name" value="ABC_TRANSPORTER_2"/>
    <property type="match status" value="2"/>
</dbReference>
<name>A0AAD6VJC8_9AGAR</name>
<dbReference type="GO" id="GO:0005524">
    <property type="term" value="F:ATP binding"/>
    <property type="evidence" value="ECO:0007669"/>
    <property type="project" value="UniProtKB-KW"/>
</dbReference>
<dbReference type="SUPFAM" id="SSF90123">
    <property type="entry name" value="ABC transporter transmembrane region"/>
    <property type="match status" value="2"/>
</dbReference>
<dbReference type="GO" id="GO:0016020">
    <property type="term" value="C:membrane"/>
    <property type="evidence" value="ECO:0007669"/>
    <property type="project" value="UniProtKB-SubCell"/>
</dbReference>
<dbReference type="Pfam" id="PF00664">
    <property type="entry name" value="ABC_membrane"/>
    <property type="match status" value="2"/>
</dbReference>
<dbReference type="InterPro" id="IPR017871">
    <property type="entry name" value="ABC_transporter-like_CS"/>
</dbReference>
<feature type="region of interest" description="Disordered" evidence="9">
    <location>
        <begin position="377"/>
        <end position="457"/>
    </location>
</feature>
<proteinExistence type="predicted"/>
<dbReference type="PROSITE" id="PS00211">
    <property type="entry name" value="ABC_TRANSPORTER_1"/>
    <property type="match status" value="1"/>
</dbReference>
<feature type="domain" description="ABC transmembrane type-1" evidence="12">
    <location>
        <begin position="964"/>
        <end position="1248"/>
    </location>
</feature>
<evidence type="ECO:0000259" key="11">
    <source>
        <dbReference type="PROSITE" id="PS50893"/>
    </source>
</evidence>
<feature type="transmembrane region" description="Helical" evidence="10">
    <location>
        <begin position="481"/>
        <end position="500"/>
    </location>
</feature>
<evidence type="ECO:0008006" key="15">
    <source>
        <dbReference type="Google" id="ProtNLM"/>
    </source>
</evidence>
<dbReference type="InterPro" id="IPR003439">
    <property type="entry name" value="ABC_transporter-like_ATP-bd"/>
</dbReference>
<feature type="domain" description="ABC transmembrane type-1" evidence="12">
    <location>
        <begin position="288"/>
        <end position="607"/>
    </location>
</feature>
<dbReference type="SMART" id="SM00382">
    <property type="entry name" value="AAA"/>
    <property type="match status" value="2"/>
</dbReference>
<evidence type="ECO:0000256" key="4">
    <source>
        <dbReference type="ARBA" id="ARBA00022737"/>
    </source>
</evidence>
<dbReference type="CDD" id="cd18604">
    <property type="entry name" value="ABC_6TM_VMR1_D2_like"/>
    <property type="match status" value="1"/>
</dbReference>
<feature type="transmembrane region" description="Helical" evidence="10">
    <location>
        <begin position="1015"/>
        <end position="1035"/>
    </location>
</feature>
<dbReference type="InterPro" id="IPR011527">
    <property type="entry name" value="ABC1_TM_dom"/>
</dbReference>
<evidence type="ECO:0000313" key="14">
    <source>
        <dbReference type="Proteomes" id="UP001219525"/>
    </source>
</evidence>
<feature type="domain" description="ABC transporter" evidence="11">
    <location>
        <begin position="671"/>
        <end position="911"/>
    </location>
</feature>
<dbReference type="CDD" id="cd03250">
    <property type="entry name" value="ABCC_MRP_domain1"/>
    <property type="match status" value="1"/>
</dbReference>
<accession>A0AAD6VJC8</accession>
<dbReference type="PROSITE" id="PS50929">
    <property type="entry name" value="ABC_TM1F"/>
    <property type="match status" value="2"/>
</dbReference>
<reference evidence="13" key="1">
    <citation type="submission" date="2023-03" db="EMBL/GenBank/DDBJ databases">
        <title>Massive genome expansion in bonnet fungi (Mycena s.s.) driven by repeated elements and novel gene families across ecological guilds.</title>
        <authorList>
            <consortium name="Lawrence Berkeley National Laboratory"/>
            <person name="Harder C.B."/>
            <person name="Miyauchi S."/>
            <person name="Viragh M."/>
            <person name="Kuo A."/>
            <person name="Thoen E."/>
            <person name="Andreopoulos B."/>
            <person name="Lu D."/>
            <person name="Skrede I."/>
            <person name="Drula E."/>
            <person name="Henrissat B."/>
            <person name="Morin E."/>
            <person name="Kohler A."/>
            <person name="Barry K."/>
            <person name="LaButti K."/>
            <person name="Morin E."/>
            <person name="Salamov A."/>
            <person name="Lipzen A."/>
            <person name="Mereny Z."/>
            <person name="Hegedus B."/>
            <person name="Baldrian P."/>
            <person name="Stursova M."/>
            <person name="Weitz H."/>
            <person name="Taylor A."/>
            <person name="Grigoriev I.V."/>
            <person name="Nagy L.G."/>
            <person name="Martin F."/>
            <person name="Kauserud H."/>
        </authorList>
    </citation>
    <scope>NUCLEOTIDE SEQUENCE</scope>
    <source>
        <strain evidence="13">9144</strain>
    </source>
</reference>
<feature type="transmembrane region" description="Helical" evidence="10">
    <location>
        <begin position="168"/>
        <end position="186"/>
    </location>
</feature>
<evidence type="ECO:0000256" key="5">
    <source>
        <dbReference type="ARBA" id="ARBA00022741"/>
    </source>
</evidence>
<keyword evidence="7 10" id="KW-1133">Transmembrane helix</keyword>
<dbReference type="SUPFAM" id="SSF52540">
    <property type="entry name" value="P-loop containing nucleoside triphosphate hydrolases"/>
    <property type="match status" value="2"/>
</dbReference>
<dbReference type="InterPro" id="IPR027417">
    <property type="entry name" value="P-loop_NTPase"/>
</dbReference>
<evidence type="ECO:0000256" key="8">
    <source>
        <dbReference type="ARBA" id="ARBA00023136"/>
    </source>
</evidence>
<dbReference type="InterPro" id="IPR003593">
    <property type="entry name" value="AAA+_ATPase"/>
</dbReference>
<keyword evidence="2" id="KW-0813">Transport</keyword>
<comment type="subcellular location">
    <subcellularLocation>
        <location evidence="1">Membrane</location>
        <topology evidence="1">Multi-pass membrane protein</topology>
    </subcellularLocation>
</comment>
<evidence type="ECO:0000256" key="6">
    <source>
        <dbReference type="ARBA" id="ARBA00022840"/>
    </source>
</evidence>
<keyword evidence="5" id="KW-0547">Nucleotide-binding</keyword>
<keyword evidence="3 10" id="KW-0812">Transmembrane</keyword>
<dbReference type="Gene3D" id="1.20.1560.10">
    <property type="entry name" value="ABC transporter type 1, transmembrane domain"/>
    <property type="match status" value="2"/>
</dbReference>
<dbReference type="Proteomes" id="UP001219525">
    <property type="component" value="Unassembled WGS sequence"/>
</dbReference>
<feature type="transmembrane region" description="Helical" evidence="10">
    <location>
        <begin position="68"/>
        <end position="90"/>
    </location>
</feature>
<feature type="transmembrane region" description="Helical" evidence="10">
    <location>
        <begin position="129"/>
        <end position="147"/>
    </location>
</feature>
<evidence type="ECO:0000256" key="9">
    <source>
        <dbReference type="SAM" id="MobiDB-lite"/>
    </source>
</evidence>
<feature type="transmembrane region" description="Helical" evidence="10">
    <location>
        <begin position="285"/>
        <end position="304"/>
    </location>
</feature>
<dbReference type="InterPro" id="IPR036640">
    <property type="entry name" value="ABC1_TM_sf"/>
</dbReference>
<dbReference type="Pfam" id="PF00005">
    <property type="entry name" value="ABC_tran"/>
    <property type="match status" value="2"/>
</dbReference>
<evidence type="ECO:0000256" key="1">
    <source>
        <dbReference type="ARBA" id="ARBA00004141"/>
    </source>
</evidence>
<dbReference type="GO" id="GO:0140359">
    <property type="term" value="F:ABC-type transporter activity"/>
    <property type="evidence" value="ECO:0007669"/>
    <property type="project" value="InterPro"/>
</dbReference>
<feature type="compositionally biased region" description="Basic and acidic residues" evidence="9">
    <location>
        <begin position="377"/>
        <end position="386"/>
    </location>
</feature>
<dbReference type="InterPro" id="IPR050173">
    <property type="entry name" value="ABC_transporter_C-like"/>
</dbReference>
<feature type="transmembrane region" description="Helical" evidence="10">
    <location>
        <begin position="1087"/>
        <end position="1106"/>
    </location>
</feature>
<feature type="compositionally biased region" description="Polar residues" evidence="9">
    <location>
        <begin position="414"/>
        <end position="436"/>
    </location>
</feature>
<evidence type="ECO:0000256" key="7">
    <source>
        <dbReference type="ARBA" id="ARBA00022989"/>
    </source>
</evidence>
<keyword evidence="14" id="KW-1185">Reference proteome</keyword>
<keyword evidence="6" id="KW-0067">ATP-binding</keyword>
<feature type="transmembrane region" description="Helical" evidence="10">
    <location>
        <begin position="506"/>
        <end position="525"/>
    </location>
</feature>
<dbReference type="GO" id="GO:0016887">
    <property type="term" value="F:ATP hydrolysis activity"/>
    <property type="evidence" value="ECO:0007669"/>
    <property type="project" value="InterPro"/>
</dbReference>
<dbReference type="FunFam" id="1.20.1560.10:FF:000013">
    <property type="entry name" value="ABC transporter C family member 2"/>
    <property type="match status" value="1"/>
</dbReference>
<protein>
    <recommendedName>
        <fullName evidence="15">ATP-binding cassette transporter</fullName>
    </recommendedName>
</protein>
<evidence type="ECO:0000256" key="2">
    <source>
        <dbReference type="ARBA" id="ARBA00022448"/>
    </source>
</evidence>
<feature type="transmembrane region" description="Helical" evidence="10">
    <location>
        <begin position="1112"/>
        <end position="1131"/>
    </location>
</feature>
<feature type="transmembrane region" description="Helical" evidence="10">
    <location>
        <begin position="1197"/>
        <end position="1216"/>
    </location>
</feature>
<evidence type="ECO:0000256" key="3">
    <source>
        <dbReference type="ARBA" id="ARBA00022692"/>
    </source>
</evidence>
<feature type="transmembrane region" description="Helical" evidence="10">
    <location>
        <begin position="26"/>
        <end position="47"/>
    </location>
</feature>
<feature type="domain" description="ABC transporter" evidence="11">
    <location>
        <begin position="1288"/>
        <end position="1505"/>
    </location>
</feature>
<evidence type="ECO:0000259" key="12">
    <source>
        <dbReference type="PROSITE" id="PS50929"/>
    </source>
</evidence>
<evidence type="ECO:0000313" key="13">
    <source>
        <dbReference type="EMBL" id="KAJ7213835.1"/>
    </source>
</evidence>
<dbReference type="Gene3D" id="3.40.50.300">
    <property type="entry name" value="P-loop containing nucleotide triphosphate hydrolases"/>
    <property type="match status" value="2"/>
</dbReference>
<sequence length="1511" mass="168125">MDSTSSVPQTVMAYVRFPVSSGPDLLLVPAYSVLVSACILLLYSLFAPKSIHDQLERVGLVSEPSPGIGYRVARLLGCLALLGLSISSIVDQVSGAREELIRRIIMSTPYLYASILTFLSGPKHTRQRLIRHAEFVLLISFCVYVYRDIIPFATFNRSPLDGGEGKMLWAKVVLLFFTAVIIPLFTPRQYTPIDPENPMTAPNPEQTASIFSFAFYFFLDKIIFLAYRESQLSEDELYPLCDTDRSIRLKDRSFKYLDSYSGGNAMARRHIFFGLMRVFWQEFSILPFLLLLLVLANISGPFALNRLLEFIETRQQVDTHIVRPWVWILVILLGPILGSIALQWYKFISTRTLVRAEAIITQLVFAHSLRIRMKAETSETKDKDGDLPAVETPSSSSIFRNGSDADTPEGTATPDDSTTVHAGTSSIKSATSNAKGTPQLAKPSTPAKEKEDSKKSQGSLVGKINNLVTTDLGNIVHSRDFLVLLVFVPFQTGLGIYLLYVLLGWSVWVGVASIILLAPLPGYLAKFVQTTQKERLKWTDERVQRVSEAVNVLRMIKLFGWEEKMKDRIGQKRTSELVWIRKRRFIDMASTLIKYVTLIMGQSLTAAKVFSSMTIFDLLKQITLWLNNLMTGKVSLDRVNDFLKKSELLDAFDTKKNPVLFTPDPAEDERIGFRNATFSWSKETDGSLTQSQRQFTLRIDGEVLFERGRINVVVGPTGSGKTSLLMALLGEMHWIPSSPDSWYNLPRSSGIAYATQESWVLNETIRTNIIFDSPYDEERYKMVLYACALEQDIKLFEAGDETEVGEKGLTLSGGQKARLTLARAAVSDVQFEYVPFWRLFAVHTAQWIVEKLFSSDLIQNRTVILVTHNVALICPIADFIVTFGSDGRVQAKGSVSEITQRGSIAAQIREEQQVLAQQQVDATEKPAVGKLILAEEMEMGHVSAAALKMYLSSTGGRYPVLFFLFFFGGLTFTQVLNTVRTWVLGYWAKQYDHLPADEVDVVFIETSIATSLSSVTALVFASMVCTTIVYVYLVFGQLRASTVIHKNLINSVLSAPLRWFDVTPVSRIIARVTNDIRAVDDPISMQFWVLSIMIISVMVKICAIVINAPVFVFPSLLVGVIGAWIGQIYIAGQLPVKRMMSNNRAPVLAHTKVISAVSIRAFGAQAKFNSESLVRIDRYTRAARNYHNLNCWVSVRVDMLGSMFSAGLATYLLYITRATAADAGFLMNMAVTFTRMLLWIVISLNEFEVQVLTISSLERIQQYINMEHEKPATEAGAPPAYWPASGDLRVEHLTARYSEDGPNVLHDISFHIKSGERVGIVGRTGSGKSSLTLSLLRCIPTDGSVRFDGIETSKLNLDALRSSITIIPQVPELLSGTLRMNLDPFGQIDDTELNNALRAAGLFALQNEMDEGKITLDSAVSSGGSNLSVGQRQIFALASSNSIIQNSLRQELRGDVSLITVAHRLQTIMDADKIVEFGHPEELLKIEDGKLRALVDESGDKDVLYAMAGAS</sequence>
<comment type="caution">
    <text evidence="13">The sequence shown here is derived from an EMBL/GenBank/DDBJ whole genome shotgun (WGS) entry which is preliminary data.</text>
</comment>
<gene>
    <name evidence="13" type="ORF">GGX14DRAFT_444201</name>
</gene>
<dbReference type="PANTHER" id="PTHR24223:SF356">
    <property type="entry name" value="ATP-BINDING CASSETTE TRANSPORTER ABC4"/>
    <property type="match status" value="1"/>
</dbReference>
<keyword evidence="4" id="KW-0677">Repeat</keyword>